<feature type="domain" description="GINS subunit" evidence="5">
    <location>
        <begin position="245"/>
        <end position="333"/>
    </location>
</feature>
<dbReference type="EMBL" id="CP144695">
    <property type="protein sequence ID" value="WVZ04768.1"/>
    <property type="molecule type" value="Genomic_DNA"/>
</dbReference>
<keyword evidence="3" id="KW-0235">DNA replication</keyword>
<dbReference type="GO" id="GO:1902975">
    <property type="term" value="P:mitotic DNA replication initiation"/>
    <property type="evidence" value="ECO:0007669"/>
    <property type="project" value="TreeGrafter"/>
</dbReference>
<comment type="similarity">
    <text evidence="2">Belongs to the GINS3/PSF3 family.</text>
</comment>
<feature type="domain" description="DNA replication complex GINS protein PSF3 N-terminal" evidence="6">
    <location>
        <begin position="174"/>
        <end position="225"/>
    </location>
</feature>
<accession>A0AAQ3N9X5</accession>
<name>A0AAQ3N9X5_VIGMU</name>
<dbReference type="InterPro" id="IPR055221">
    <property type="entry name" value="PSF3_N"/>
</dbReference>
<dbReference type="SUPFAM" id="SSF160059">
    <property type="entry name" value="PriA/YqbF domain"/>
    <property type="match status" value="1"/>
</dbReference>
<dbReference type="SUPFAM" id="SSF158573">
    <property type="entry name" value="GINS helical bundle-like"/>
    <property type="match status" value="1"/>
</dbReference>
<dbReference type="InterPro" id="IPR038437">
    <property type="entry name" value="GINS_Psf3_sf"/>
</dbReference>
<sequence>MNCAKATQKLVLSYARNWMSKLLIFLMHYRREMTGGMLVLPEGSKIVVKDILSVLKEADWEPCLHWKFLSTEFAEETPYDLVAADGRTTLNSEWTFYRETHNPNQHSAVAIVAAHSVSSLRRHDSLRHSSVIIPPYQYDTHISIFRGYEFLLNGSATTDTCGSSRQEDMNTKYYDIDDIIMEEETVSVIFQKTASGVGIDPSSEKDFIETGSKVELPFWLAHELQMRQAVSVNIPSCFDKTTRLEIQADSAGVDLRSRCPFFYEFGCKIAPIVGDRTIGFLLLSAFKSRYKEILTKAHSVAFAAGSKFWSILTKEEINLYETAQSEMASFKKWRMGGPRFQIASVLGKKRKPTE</sequence>
<dbReference type="InterPro" id="IPR021151">
    <property type="entry name" value="GINS_A"/>
</dbReference>
<evidence type="ECO:0000313" key="7">
    <source>
        <dbReference type="EMBL" id="WVZ04768.1"/>
    </source>
</evidence>
<dbReference type="PANTHER" id="PTHR22768">
    <property type="entry name" value="DNA REPLICATION COMPLEX GINS PROTEIN PSF3"/>
    <property type="match status" value="1"/>
</dbReference>
<reference evidence="7 8" key="1">
    <citation type="journal article" date="2023" name="Life. Sci Alliance">
        <title>Evolutionary insights into 3D genome organization and epigenetic landscape of Vigna mungo.</title>
        <authorList>
            <person name="Junaid A."/>
            <person name="Singh B."/>
            <person name="Bhatia S."/>
        </authorList>
    </citation>
    <scope>NUCLEOTIDE SEQUENCE [LARGE SCALE GENOMIC DNA]</scope>
    <source>
        <strain evidence="7">Urdbean</strain>
    </source>
</reference>
<dbReference type="CDD" id="cd21693">
    <property type="entry name" value="GINS_B_Psf3"/>
    <property type="match status" value="1"/>
</dbReference>
<evidence type="ECO:0000259" key="5">
    <source>
        <dbReference type="Pfam" id="PF05916"/>
    </source>
</evidence>
<dbReference type="PANTHER" id="PTHR22768:SF0">
    <property type="entry name" value="DNA REPLICATION COMPLEX GINS PROTEIN PSF3"/>
    <property type="match status" value="1"/>
</dbReference>
<dbReference type="InterPro" id="IPR036224">
    <property type="entry name" value="GINS_bundle-like_dom_sf"/>
</dbReference>
<dbReference type="GO" id="GO:0000811">
    <property type="term" value="C:GINS complex"/>
    <property type="evidence" value="ECO:0007669"/>
    <property type="project" value="TreeGrafter"/>
</dbReference>
<dbReference type="Proteomes" id="UP001374535">
    <property type="component" value="Chromosome 6"/>
</dbReference>
<evidence type="ECO:0000256" key="3">
    <source>
        <dbReference type="ARBA" id="ARBA00022705"/>
    </source>
</evidence>
<evidence type="ECO:0000259" key="6">
    <source>
        <dbReference type="Pfam" id="PF22466"/>
    </source>
</evidence>
<evidence type="ECO:0008006" key="9">
    <source>
        <dbReference type="Google" id="ProtNLM"/>
    </source>
</evidence>
<evidence type="ECO:0000256" key="4">
    <source>
        <dbReference type="ARBA" id="ARBA00023242"/>
    </source>
</evidence>
<dbReference type="AlphaFoldDB" id="A0AAQ3N9X5"/>
<evidence type="ECO:0000256" key="1">
    <source>
        <dbReference type="ARBA" id="ARBA00004123"/>
    </source>
</evidence>
<keyword evidence="8" id="KW-1185">Reference proteome</keyword>
<gene>
    <name evidence="7" type="ORF">V8G54_018114</name>
</gene>
<protein>
    <recommendedName>
        <fullName evidence="9">GINS subunit domain-containing protein</fullName>
    </recommendedName>
</protein>
<keyword evidence="4" id="KW-0539">Nucleus</keyword>
<organism evidence="7 8">
    <name type="scientific">Vigna mungo</name>
    <name type="common">Black gram</name>
    <name type="synonym">Phaseolus mungo</name>
    <dbReference type="NCBI Taxonomy" id="3915"/>
    <lineage>
        <taxon>Eukaryota</taxon>
        <taxon>Viridiplantae</taxon>
        <taxon>Streptophyta</taxon>
        <taxon>Embryophyta</taxon>
        <taxon>Tracheophyta</taxon>
        <taxon>Spermatophyta</taxon>
        <taxon>Magnoliopsida</taxon>
        <taxon>eudicotyledons</taxon>
        <taxon>Gunneridae</taxon>
        <taxon>Pentapetalae</taxon>
        <taxon>rosids</taxon>
        <taxon>fabids</taxon>
        <taxon>Fabales</taxon>
        <taxon>Fabaceae</taxon>
        <taxon>Papilionoideae</taxon>
        <taxon>50 kb inversion clade</taxon>
        <taxon>NPAAA clade</taxon>
        <taxon>indigoferoid/millettioid clade</taxon>
        <taxon>Phaseoleae</taxon>
        <taxon>Vigna</taxon>
    </lineage>
</organism>
<dbReference type="Pfam" id="PF22466">
    <property type="entry name" value="PSF3_N"/>
    <property type="match status" value="1"/>
</dbReference>
<dbReference type="Pfam" id="PF05916">
    <property type="entry name" value="Sld5"/>
    <property type="match status" value="1"/>
</dbReference>
<proteinExistence type="inferred from homology"/>
<dbReference type="Gene3D" id="1.20.58.2050">
    <property type="match status" value="1"/>
</dbReference>
<dbReference type="CDD" id="cd11713">
    <property type="entry name" value="GINS_A_psf3"/>
    <property type="match status" value="1"/>
</dbReference>
<evidence type="ECO:0000313" key="8">
    <source>
        <dbReference type="Proteomes" id="UP001374535"/>
    </source>
</evidence>
<evidence type="ECO:0000256" key="2">
    <source>
        <dbReference type="ARBA" id="ARBA00006343"/>
    </source>
</evidence>
<dbReference type="InterPro" id="IPR010492">
    <property type="entry name" value="GINS_Psf3"/>
</dbReference>
<comment type="subcellular location">
    <subcellularLocation>
        <location evidence="1">Nucleus</location>
    </subcellularLocation>
</comment>